<organism evidence="2 3">
    <name type="scientific">Thermoclostridium stercorarium subsp. thermolacticum DSM 2910</name>
    <dbReference type="NCBI Taxonomy" id="1121336"/>
    <lineage>
        <taxon>Bacteria</taxon>
        <taxon>Bacillati</taxon>
        <taxon>Bacillota</taxon>
        <taxon>Clostridia</taxon>
        <taxon>Eubacteriales</taxon>
        <taxon>Oscillospiraceae</taxon>
        <taxon>Thermoclostridium</taxon>
    </lineage>
</organism>
<dbReference type="Gene3D" id="2.40.50.180">
    <property type="entry name" value="CheA-289, Domain 4"/>
    <property type="match status" value="1"/>
</dbReference>
<dbReference type="SMART" id="SM00260">
    <property type="entry name" value="CheW"/>
    <property type="match status" value="1"/>
</dbReference>
<dbReference type="Gene3D" id="2.30.30.40">
    <property type="entry name" value="SH3 Domains"/>
    <property type="match status" value="1"/>
</dbReference>
<dbReference type="PANTHER" id="PTHR22617">
    <property type="entry name" value="CHEMOTAXIS SENSOR HISTIDINE KINASE-RELATED"/>
    <property type="match status" value="1"/>
</dbReference>
<dbReference type="RefSeq" id="WP_015359846.1">
    <property type="nucleotide sequence ID" value="NZ_CP014672.1"/>
</dbReference>
<dbReference type="EMBL" id="CP014672">
    <property type="protein sequence ID" value="ANW99447.1"/>
    <property type="molecule type" value="Genomic_DNA"/>
</dbReference>
<dbReference type="Pfam" id="PF01584">
    <property type="entry name" value="CheW"/>
    <property type="match status" value="1"/>
</dbReference>
<feature type="domain" description="CheW-like" evidence="1">
    <location>
        <begin position="3"/>
        <end position="144"/>
    </location>
</feature>
<dbReference type="PANTHER" id="PTHR22617:SF23">
    <property type="entry name" value="CHEMOTAXIS PROTEIN CHEW"/>
    <property type="match status" value="1"/>
</dbReference>
<dbReference type="GO" id="GO:0005829">
    <property type="term" value="C:cytosol"/>
    <property type="evidence" value="ECO:0007669"/>
    <property type="project" value="TreeGrafter"/>
</dbReference>
<gene>
    <name evidence="2" type="ORF">CSTERTH_10615</name>
</gene>
<dbReference type="PROSITE" id="PS50851">
    <property type="entry name" value="CHEW"/>
    <property type="match status" value="1"/>
</dbReference>
<dbReference type="InterPro" id="IPR036061">
    <property type="entry name" value="CheW-like_dom_sf"/>
</dbReference>
<dbReference type="CDD" id="cd00732">
    <property type="entry name" value="CheW"/>
    <property type="match status" value="1"/>
</dbReference>
<accession>A0A1B1YF99</accession>
<protein>
    <submittedName>
        <fullName evidence="2">Chemotaxis protein CheW</fullName>
    </submittedName>
</protein>
<sequence>MAIRQFVKFTVGDAEFGVEISQVREIIKLQEMVKVPDAPAYIEGLMNLRGSVLTVYNLRKRLGMQDKEFDENCKIITVYHNDLLVGFTVDSVNEIIRIDDERIEDTPASVPNVDRKFISKVVKLDENRLMIVLDLTNVFSPDEETEIREFISKNENKVLQ</sequence>
<dbReference type="SUPFAM" id="SSF50341">
    <property type="entry name" value="CheW-like"/>
    <property type="match status" value="1"/>
</dbReference>
<dbReference type="InterPro" id="IPR002545">
    <property type="entry name" value="CheW-lke_dom"/>
</dbReference>
<reference evidence="2 3" key="1">
    <citation type="submission" date="2016-02" db="EMBL/GenBank/DDBJ databases">
        <title>Comparison of Clostridium stercorarium subspecies using comparative genomics and transcriptomics.</title>
        <authorList>
            <person name="Schellenberg J."/>
            <person name="Thallinger G."/>
            <person name="Levin D.B."/>
            <person name="Zhang X."/>
            <person name="Alvare G."/>
            <person name="Fristensky B."/>
            <person name="Sparling R."/>
        </authorList>
    </citation>
    <scope>NUCLEOTIDE SEQUENCE [LARGE SCALE GENOMIC DNA]</scope>
    <source>
        <strain evidence="2 3">DSM 2910</strain>
    </source>
</reference>
<dbReference type="AlphaFoldDB" id="A0A1B1YF99"/>
<proteinExistence type="predicted"/>
<evidence type="ECO:0000259" key="1">
    <source>
        <dbReference type="PROSITE" id="PS50851"/>
    </source>
</evidence>
<evidence type="ECO:0000313" key="2">
    <source>
        <dbReference type="EMBL" id="ANW99447.1"/>
    </source>
</evidence>
<name>A0A1B1YF99_THEST</name>
<dbReference type="InterPro" id="IPR039315">
    <property type="entry name" value="CheW"/>
</dbReference>
<evidence type="ECO:0000313" key="3">
    <source>
        <dbReference type="Proteomes" id="UP000092971"/>
    </source>
</evidence>
<dbReference type="OrthoDB" id="9794382at2"/>
<dbReference type="Proteomes" id="UP000092971">
    <property type="component" value="Chromosome"/>
</dbReference>
<dbReference type="GO" id="GO:0006935">
    <property type="term" value="P:chemotaxis"/>
    <property type="evidence" value="ECO:0007669"/>
    <property type="project" value="InterPro"/>
</dbReference>
<dbReference type="GO" id="GO:0007165">
    <property type="term" value="P:signal transduction"/>
    <property type="evidence" value="ECO:0007669"/>
    <property type="project" value="InterPro"/>
</dbReference>